<evidence type="ECO:0000259" key="12">
    <source>
        <dbReference type="PROSITE" id="PS50102"/>
    </source>
</evidence>
<dbReference type="Pfam" id="PF08662">
    <property type="entry name" value="eIF2A"/>
    <property type="match status" value="1"/>
</dbReference>
<dbReference type="GO" id="GO:0016282">
    <property type="term" value="C:eukaryotic 43S preinitiation complex"/>
    <property type="evidence" value="ECO:0007669"/>
    <property type="project" value="UniProtKB-UniRule"/>
</dbReference>
<dbReference type="PANTHER" id="PTHR14068">
    <property type="entry name" value="EUKARYOTIC TRANSLATION INITIATION FACTOR 3 EIF3 -RELATED"/>
    <property type="match status" value="1"/>
</dbReference>
<evidence type="ECO:0000256" key="4">
    <source>
        <dbReference type="ARBA" id="ARBA00022574"/>
    </source>
</evidence>
<comment type="subcellular location">
    <subcellularLocation>
        <location evidence="1 9 10">Cytoplasm</location>
    </subcellularLocation>
</comment>
<dbReference type="SUPFAM" id="SSF54928">
    <property type="entry name" value="RNA-binding domain, RBD"/>
    <property type="match status" value="1"/>
</dbReference>
<dbReference type="GO" id="GO:0003723">
    <property type="term" value="F:RNA binding"/>
    <property type="evidence" value="ECO:0007669"/>
    <property type="project" value="UniProtKB-UniRule"/>
</dbReference>
<accession>A0AAN7PRJ7</accession>
<keyword evidence="14" id="KW-1185">Reference proteome</keyword>
<dbReference type="GO" id="GO:0031369">
    <property type="term" value="F:translation initiation factor binding"/>
    <property type="evidence" value="ECO:0007669"/>
    <property type="project" value="InterPro"/>
</dbReference>
<dbReference type="PIRSF" id="PIRSF036424">
    <property type="entry name" value="eIF3b"/>
    <property type="match status" value="1"/>
</dbReference>
<dbReference type="HAMAP" id="MF_03001">
    <property type="entry name" value="eIF3b"/>
    <property type="match status" value="1"/>
</dbReference>
<comment type="function">
    <text evidence="9">RNA-binding component of the eukaryotic translation initiation factor 3 (eIF-3) complex, which is involved in protein synthesis of a specialized repertoire of mRNAs and, together with other initiation factors, stimulates binding of mRNA and methionyl-tRNAi to the 40S ribosome. The eIF-3 complex specifically targets and initiates translation of a subset of mRNAs involved in cell proliferation.</text>
</comment>
<dbReference type="GO" id="GO:0033290">
    <property type="term" value="C:eukaryotic 48S preinitiation complex"/>
    <property type="evidence" value="ECO:0007669"/>
    <property type="project" value="UniProtKB-UniRule"/>
</dbReference>
<evidence type="ECO:0000256" key="2">
    <source>
        <dbReference type="ARBA" id="ARBA00022490"/>
    </source>
</evidence>
<reference evidence="14" key="1">
    <citation type="submission" date="2023-01" db="EMBL/GenBank/DDBJ databases">
        <title>Key to firefly adult light organ development and bioluminescence: homeobox transcription factors regulate luciferase expression and transportation to peroxisome.</title>
        <authorList>
            <person name="Fu X."/>
        </authorList>
    </citation>
    <scope>NUCLEOTIDE SEQUENCE [LARGE SCALE GENOMIC DNA]</scope>
</reference>
<comment type="caution">
    <text evidence="13">The sequence shown here is derived from an EMBL/GenBank/DDBJ whole genome shotgun (WGS) entry which is preliminary data.</text>
</comment>
<keyword evidence="3 9" id="KW-0396">Initiation factor</keyword>
<feature type="compositionally biased region" description="Basic and acidic residues" evidence="11">
    <location>
        <begin position="1"/>
        <end position="10"/>
    </location>
</feature>
<evidence type="ECO:0000313" key="14">
    <source>
        <dbReference type="Proteomes" id="UP001353858"/>
    </source>
</evidence>
<dbReference type="InterPro" id="IPR012677">
    <property type="entry name" value="Nucleotide-bd_a/b_plait_sf"/>
</dbReference>
<dbReference type="AlphaFoldDB" id="A0AAN7PRJ7"/>
<dbReference type="GO" id="GO:0001732">
    <property type="term" value="P:formation of cytoplasmic translation initiation complex"/>
    <property type="evidence" value="ECO:0007669"/>
    <property type="project" value="UniProtKB-UniRule"/>
</dbReference>
<dbReference type="PANTHER" id="PTHR14068:SF0">
    <property type="entry name" value="EUKARYOTIC TRANSLATION INITIATION FACTOR 3 SUBUNIT B"/>
    <property type="match status" value="1"/>
</dbReference>
<dbReference type="InterPro" id="IPR013979">
    <property type="entry name" value="TIF_beta_prop-like"/>
</dbReference>
<keyword evidence="7 9" id="KW-0648">Protein biosynthesis</keyword>
<evidence type="ECO:0000256" key="10">
    <source>
        <dbReference type="PIRNR" id="PIRNR036424"/>
    </source>
</evidence>
<name>A0AAN7PRJ7_9COLE</name>
<dbReference type="GO" id="GO:0003743">
    <property type="term" value="F:translation initiation factor activity"/>
    <property type="evidence" value="ECO:0007669"/>
    <property type="project" value="UniProtKB-UniRule"/>
</dbReference>
<sequence>MAKKKLDERGSQSGDNGRNDGDVSSNEDEPNFSDPEDFVDDITDEELLGDVLRQKPKETDGVESVIVVDGVPQVGQDRLEKLQSVINKIFSKFGNIVNTHYPMNEKGQTKGYIFLEYSSPIHAQEAVKVTNNYKLDKQHTFLVNLFTDFSKYEKIPELWKPPEPQTYEGQADLYYYLLEPDAYDQFCVVTAQGQSVQIWQNTQPDPVLVEDRQTWTQTYVKWSPLGTFFTTFHKQGVALWGGPNFTQYKRFSHSAVQFIDYSPCEKYVITYSPQGDVHNPDQKRIIIWDIRTGLEKRSFNHEGPSAWPIFRWSHDDKYFARIGTDVLSIYETPSFGLLEKKSLKISGIRDFSWSPTDNVIAYWVAEDKDVPARVTLLEIPNRNEIRNKNLFNVADCKIHWQKSGDYLCVKVDRYSKVRKEKNETKYSGMYFNFEIFHMREKEVPVDSVESKEPIQAFAWEPVGSKFAIIHGDTPNISVSFYEVRVGQAPLLLKKLEKRACNHLFWSPNGQFIVLAGLGSNGGGSLEFVDTHDFVIMNTTDHYQASDVEWDPTGRFVVTAVSVWKTKVDTGYYMWSFQGKILKRINLEKFAQLLWRPRCPTLLDDKQLKDIKKNLKKYYAQFESKDRMRQTKASKELIEKRSALMEKFSAYRQKRIKEWNEQKSRRLELRNGVDTDELDSDIQNAEEEIVEFFVKEEIIDIE</sequence>
<keyword evidence="5" id="KW-0677">Repeat</keyword>
<keyword evidence="2 9" id="KW-0963">Cytoplasm</keyword>
<dbReference type="Pfam" id="PF00076">
    <property type="entry name" value="RRM_1"/>
    <property type="match status" value="1"/>
</dbReference>
<dbReference type="InterPro" id="IPR000504">
    <property type="entry name" value="RRM_dom"/>
</dbReference>
<evidence type="ECO:0000256" key="8">
    <source>
        <dbReference type="ARBA" id="ARBA00047068"/>
    </source>
</evidence>
<dbReference type="Gene3D" id="3.30.70.330">
    <property type="match status" value="1"/>
</dbReference>
<gene>
    <name evidence="13" type="ORF">RN001_014224</name>
</gene>
<organism evidence="13 14">
    <name type="scientific">Aquatica leii</name>
    <dbReference type="NCBI Taxonomy" id="1421715"/>
    <lineage>
        <taxon>Eukaryota</taxon>
        <taxon>Metazoa</taxon>
        <taxon>Ecdysozoa</taxon>
        <taxon>Arthropoda</taxon>
        <taxon>Hexapoda</taxon>
        <taxon>Insecta</taxon>
        <taxon>Pterygota</taxon>
        <taxon>Neoptera</taxon>
        <taxon>Endopterygota</taxon>
        <taxon>Coleoptera</taxon>
        <taxon>Polyphaga</taxon>
        <taxon>Elateriformia</taxon>
        <taxon>Elateroidea</taxon>
        <taxon>Lampyridae</taxon>
        <taxon>Luciolinae</taxon>
        <taxon>Aquatica</taxon>
    </lineage>
</organism>
<proteinExistence type="inferred from homology"/>
<dbReference type="Gene3D" id="2.130.10.10">
    <property type="entry name" value="YVTN repeat-like/Quinoprotein amine dehydrogenase"/>
    <property type="match status" value="2"/>
</dbReference>
<dbReference type="SMART" id="SM00360">
    <property type="entry name" value="RRM"/>
    <property type="match status" value="1"/>
</dbReference>
<evidence type="ECO:0000256" key="3">
    <source>
        <dbReference type="ARBA" id="ARBA00022540"/>
    </source>
</evidence>
<feature type="region of interest" description="Disordered" evidence="11">
    <location>
        <begin position="1"/>
        <end position="40"/>
    </location>
</feature>
<dbReference type="InterPro" id="IPR015943">
    <property type="entry name" value="WD40/YVTN_repeat-like_dom_sf"/>
</dbReference>
<dbReference type="FunFam" id="2.130.10.10:FF:001060">
    <property type="entry name" value="Eukaryotic translation initiation factor 3 subunit B"/>
    <property type="match status" value="1"/>
</dbReference>
<dbReference type="PROSITE" id="PS50102">
    <property type="entry name" value="RRM"/>
    <property type="match status" value="1"/>
</dbReference>
<dbReference type="InterPro" id="IPR034363">
    <property type="entry name" value="eIF3B_RRM"/>
</dbReference>
<evidence type="ECO:0000256" key="9">
    <source>
        <dbReference type="HAMAP-Rule" id="MF_03001"/>
    </source>
</evidence>
<dbReference type="FunFam" id="3.30.70.330:FF:000607">
    <property type="entry name" value="Eukaryotic translation initiation factor 3 subunit B"/>
    <property type="match status" value="1"/>
</dbReference>
<feature type="domain" description="RRM" evidence="12">
    <location>
        <begin position="64"/>
        <end position="148"/>
    </location>
</feature>
<comment type="subunit">
    <text evidence="8">Component of the eukaryotic translation initiation factor 3 (eIF-3) complex. The eIF-3 complex interacts with pix. Interacts with mxt.</text>
</comment>
<keyword evidence="6 9" id="KW-0694">RNA-binding</keyword>
<dbReference type="CDD" id="cd12278">
    <property type="entry name" value="RRM_eIF3B"/>
    <property type="match status" value="1"/>
</dbReference>
<evidence type="ECO:0000256" key="11">
    <source>
        <dbReference type="SAM" id="MobiDB-lite"/>
    </source>
</evidence>
<feature type="compositionally biased region" description="Acidic residues" evidence="11">
    <location>
        <begin position="25"/>
        <end position="40"/>
    </location>
</feature>
<dbReference type="EMBL" id="JARPUR010000006">
    <property type="protein sequence ID" value="KAK4874864.1"/>
    <property type="molecule type" value="Genomic_DNA"/>
</dbReference>
<comment type="similarity">
    <text evidence="9 10">Belongs to the eIF-3 subunit B family.</text>
</comment>
<comment type="function">
    <text evidence="10">Component of the eukaryotic translation initiation factor 3 (eIF-3) complex, which is involved in protein synthesis and, together with other initiation factors, stimulates binding of mRNA and methionyl-tRNAi to the 40S ribosome.</text>
</comment>
<evidence type="ECO:0000256" key="6">
    <source>
        <dbReference type="ARBA" id="ARBA00022884"/>
    </source>
</evidence>
<dbReference type="Proteomes" id="UP001353858">
    <property type="component" value="Unassembled WGS sequence"/>
</dbReference>
<dbReference type="SUPFAM" id="SSF82171">
    <property type="entry name" value="DPP6 N-terminal domain-like"/>
    <property type="match status" value="1"/>
</dbReference>
<keyword evidence="4" id="KW-0853">WD repeat</keyword>
<dbReference type="InterPro" id="IPR011400">
    <property type="entry name" value="EIF3B"/>
</dbReference>
<evidence type="ECO:0000256" key="5">
    <source>
        <dbReference type="ARBA" id="ARBA00022737"/>
    </source>
</evidence>
<dbReference type="GO" id="GO:0005852">
    <property type="term" value="C:eukaryotic translation initiation factor 3 complex"/>
    <property type="evidence" value="ECO:0007669"/>
    <property type="project" value="UniProtKB-UniRule"/>
</dbReference>
<protein>
    <recommendedName>
        <fullName evidence="9 10">Eukaryotic translation initiation factor 3 subunit B</fullName>
        <shortName evidence="9 10">eIF3b</shortName>
    </recommendedName>
    <alternativeName>
        <fullName evidence="9">Eukaryotic translation initiation factor 3 subunit 9</fullName>
    </alternativeName>
</protein>
<evidence type="ECO:0000313" key="13">
    <source>
        <dbReference type="EMBL" id="KAK4874864.1"/>
    </source>
</evidence>
<evidence type="ECO:0000256" key="7">
    <source>
        <dbReference type="ARBA" id="ARBA00022917"/>
    </source>
</evidence>
<evidence type="ECO:0000256" key="1">
    <source>
        <dbReference type="ARBA" id="ARBA00004496"/>
    </source>
</evidence>
<dbReference type="InterPro" id="IPR035979">
    <property type="entry name" value="RBD_domain_sf"/>
</dbReference>